<dbReference type="Pfam" id="PF19574">
    <property type="entry name" value="LolA_3"/>
    <property type="match status" value="1"/>
</dbReference>
<evidence type="ECO:0000256" key="1">
    <source>
        <dbReference type="ARBA" id="ARBA00022729"/>
    </source>
</evidence>
<sequence length="193" mass="20379">MRCPLLAALLLIAPSARAQSAWSLDALMIQMAQVRTASASFTEQKTSPLLTAPLTTQGTLRYTAPAYMRKTTQGPAPQDFILDHDRITMSGGPDGKTHVFHASDAPQIGGLVEGIRAVLAGDESMLTRLYNAQLGGDAANWQLQLTPLDPKVAKLVHSITIAGSGERITGIDTASPDGSDSHMSITETVSDAP</sequence>
<dbReference type="Proteomes" id="UP000553706">
    <property type="component" value="Unassembled WGS sequence"/>
</dbReference>
<dbReference type="InterPro" id="IPR029046">
    <property type="entry name" value="LolA/LolB/LppX"/>
</dbReference>
<dbReference type="RefSeq" id="WP_183266942.1">
    <property type="nucleotide sequence ID" value="NZ_JACHFJ010000010.1"/>
</dbReference>
<evidence type="ECO:0008006" key="6">
    <source>
        <dbReference type="Google" id="ProtNLM"/>
    </source>
</evidence>
<dbReference type="EMBL" id="JACHFJ010000010">
    <property type="protein sequence ID" value="MBB5373929.1"/>
    <property type="molecule type" value="Genomic_DNA"/>
</dbReference>
<keyword evidence="5" id="KW-1185">Reference proteome</keyword>
<accession>A0A840VP59</accession>
<dbReference type="InterPro" id="IPR004564">
    <property type="entry name" value="OM_lipoprot_carrier_LolA-like"/>
</dbReference>
<gene>
    <name evidence="4" type="ORF">HNP71_002196</name>
</gene>
<protein>
    <recommendedName>
        <fullName evidence="6">Outer membrane lipoprotein carrier protein LolA</fullName>
    </recommendedName>
</protein>
<feature type="region of interest" description="Disordered" evidence="2">
    <location>
        <begin position="170"/>
        <end position="193"/>
    </location>
</feature>
<name>A0A840VP59_9PROT</name>
<reference evidence="4 5" key="1">
    <citation type="submission" date="2020-08" db="EMBL/GenBank/DDBJ databases">
        <title>Genomic Encyclopedia of Type Strains, Phase IV (KMG-IV): sequencing the most valuable type-strain genomes for metagenomic binning, comparative biology and taxonomic classification.</title>
        <authorList>
            <person name="Goeker M."/>
        </authorList>
    </citation>
    <scope>NUCLEOTIDE SEQUENCE [LARGE SCALE GENOMIC DNA]</scope>
    <source>
        <strain evidence="4 5">DSM 27026</strain>
    </source>
</reference>
<evidence type="ECO:0000313" key="4">
    <source>
        <dbReference type="EMBL" id="MBB5373929.1"/>
    </source>
</evidence>
<feature type="compositionally biased region" description="Polar residues" evidence="2">
    <location>
        <begin position="176"/>
        <end position="193"/>
    </location>
</feature>
<evidence type="ECO:0000256" key="3">
    <source>
        <dbReference type="SAM" id="SignalP"/>
    </source>
</evidence>
<dbReference type="CDD" id="cd16325">
    <property type="entry name" value="LolA"/>
    <property type="match status" value="1"/>
</dbReference>
<keyword evidence="1 3" id="KW-0732">Signal</keyword>
<dbReference type="SUPFAM" id="SSF89392">
    <property type="entry name" value="Prokaryotic lipoproteins and lipoprotein localization factors"/>
    <property type="match status" value="1"/>
</dbReference>
<feature type="chain" id="PRO_5032913004" description="Outer membrane lipoprotein carrier protein LolA" evidence="3">
    <location>
        <begin position="19"/>
        <end position="193"/>
    </location>
</feature>
<evidence type="ECO:0000256" key="2">
    <source>
        <dbReference type="SAM" id="MobiDB-lite"/>
    </source>
</evidence>
<dbReference type="Gene3D" id="2.50.20.10">
    <property type="entry name" value="Lipoprotein localisation LolA/LolB/LppX"/>
    <property type="match status" value="1"/>
</dbReference>
<comment type="caution">
    <text evidence="4">The sequence shown here is derived from an EMBL/GenBank/DDBJ whole genome shotgun (WGS) entry which is preliminary data.</text>
</comment>
<proteinExistence type="predicted"/>
<organism evidence="4 5">
    <name type="scientific">Acidocella aromatica</name>
    <dbReference type="NCBI Taxonomy" id="1303579"/>
    <lineage>
        <taxon>Bacteria</taxon>
        <taxon>Pseudomonadati</taxon>
        <taxon>Pseudomonadota</taxon>
        <taxon>Alphaproteobacteria</taxon>
        <taxon>Acetobacterales</taxon>
        <taxon>Acidocellaceae</taxon>
        <taxon>Acidocella</taxon>
    </lineage>
</organism>
<dbReference type="AlphaFoldDB" id="A0A840VP59"/>
<evidence type="ECO:0000313" key="5">
    <source>
        <dbReference type="Proteomes" id="UP000553706"/>
    </source>
</evidence>
<feature type="signal peptide" evidence="3">
    <location>
        <begin position="1"/>
        <end position="18"/>
    </location>
</feature>